<dbReference type="PROSITE" id="PS51472">
    <property type="entry name" value="RRM_NUP35"/>
    <property type="match status" value="1"/>
</dbReference>
<feature type="compositionally biased region" description="Low complexity" evidence="9">
    <location>
        <begin position="90"/>
        <end position="116"/>
    </location>
</feature>
<keyword evidence="6 8" id="KW-0906">Nuclear pore complex</keyword>
<evidence type="ECO:0000313" key="12">
    <source>
        <dbReference type="Proteomes" id="UP000837801"/>
    </source>
</evidence>
<keyword evidence="5" id="KW-0811">Translocation</keyword>
<keyword evidence="2 8" id="KW-0813">Transport</keyword>
<feature type="compositionally biased region" description="Polar residues" evidence="9">
    <location>
        <begin position="25"/>
        <end position="45"/>
    </location>
</feature>
<dbReference type="GO" id="GO:0003676">
    <property type="term" value="F:nucleic acid binding"/>
    <property type="evidence" value="ECO:0007669"/>
    <property type="project" value="InterPro"/>
</dbReference>
<keyword evidence="3 8" id="KW-0509">mRNA transport</keyword>
<evidence type="ECO:0000256" key="8">
    <source>
        <dbReference type="PROSITE-ProRule" id="PRU00804"/>
    </source>
</evidence>
<evidence type="ECO:0000256" key="2">
    <source>
        <dbReference type="ARBA" id="ARBA00022448"/>
    </source>
</evidence>
<dbReference type="OrthoDB" id="1733656at2759"/>
<dbReference type="Pfam" id="PF05172">
    <property type="entry name" value="RRM_Nup35"/>
    <property type="match status" value="1"/>
</dbReference>
<protein>
    <submittedName>
        <fullName evidence="11">Nucleoporin Nup53p</fullName>
    </submittedName>
</protein>
<dbReference type="GO" id="GO:0006999">
    <property type="term" value="P:nuclear pore organization"/>
    <property type="evidence" value="ECO:0007669"/>
    <property type="project" value="TreeGrafter"/>
</dbReference>
<gene>
    <name evidence="11" type="ORF">CLIB1423_13S01002</name>
</gene>
<evidence type="ECO:0000256" key="3">
    <source>
        <dbReference type="ARBA" id="ARBA00022816"/>
    </source>
</evidence>
<keyword evidence="12" id="KW-1185">Reference proteome</keyword>
<evidence type="ECO:0000256" key="9">
    <source>
        <dbReference type="SAM" id="MobiDB-lite"/>
    </source>
</evidence>
<evidence type="ECO:0000256" key="4">
    <source>
        <dbReference type="ARBA" id="ARBA00022927"/>
    </source>
</evidence>
<feature type="domain" description="RRM Nup35-type" evidence="10">
    <location>
        <begin position="283"/>
        <end position="395"/>
    </location>
</feature>
<evidence type="ECO:0000313" key="11">
    <source>
        <dbReference type="EMBL" id="CAH2353883.1"/>
    </source>
</evidence>
<dbReference type="SUPFAM" id="SSF54928">
    <property type="entry name" value="RNA-binding domain, RBD"/>
    <property type="match status" value="1"/>
</dbReference>
<evidence type="ECO:0000259" key="10">
    <source>
        <dbReference type="PROSITE" id="PS51472"/>
    </source>
</evidence>
<dbReference type="GO" id="GO:0044613">
    <property type="term" value="C:nuclear pore central transport channel"/>
    <property type="evidence" value="ECO:0007669"/>
    <property type="project" value="TreeGrafter"/>
</dbReference>
<dbReference type="PANTHER" id="PTHR21527:SF6">
    <property type="entry name" value="NUCLEOPORIN NUP35"/>
    <property type="match status" value="1"/>
</dbReference>
<evidence type="ECO:0000256" key="1">
    <source>
        <dbReference type="ARBA" id="ARBA00004567"/>
    </source>
</evidence>
<reference evidence="11" key="1">
    <citation type="submission" date="2022-03" db="EMBL/GenBank/DDBJ databases">
        <authorList>
            <person name="Legras J.-L."/>
            <person name="Devillers H."/>
            <person name="Grondin C."/>
        </authorList>
    </citation>
    <scope>NUCLEOTIDE SEQUENCE</scope>
    <source>
        <strain evidence="11">CLIB 1423</strain>
    </source>
</reference>
<dbReference type="GO" id="GO:0005543">
    <property type="term" value="F:phospholipid binding"/>
    <property type="evidence" value="ECO:0007669"/>
    <property type="project" value="TreeGrafter"/>
</dbReference>
<sequence length="499" mass="53590">MSTLFGNANLFPSQQQPSIFSQSQNTTATSNGINNVSNPQSAGPTSNIQNSSNHLNNSSNTNPTWFQNSKKRVIPNHLVPKKRAGFHVTSSSSGSSNPSSSNSKSGTLSSSSSTSASKKDSKSPNFLSSLSSSNSNDFNLISFGSNVHRNTSASVGSLYDASIGGGDITKYDETINDTLHEEFSLYETQDDLPPSRSIYDLNDEVLLSLNEPSKQHSDSFLNKDPKDFNNVFNRATASSSAVPVGGKDEKQSSTSIIGTEILNDSTTAGAGSTTVSETLKSLKNGDSAILVFGYPESMANQVIQHFQAYGSILEDFEATKTKHHFTKYYHQQSASRDFDSTSASSQIIPLFTGHSWVKLTFDNPASAINALRENGSVFNGVLLGVIPYNKYALEKLEKRKLQPGEDIGGGLELSLYATSSSPTAISTNNNNIPSSSNAINPDSENQSSYSNKLDIKDGSGFFLHAKNVNDQSKPDETKKGGQIGILNSISKYLFGINEL</sequence>
<feature type="compositionally biased region" description="Low complexity" evidence="9">
    <location>
        <begin position="425"/>
        <end position="441"/>
    </location>
</feature>
<dbReference type="GO" id="GO:0006607">
    <property type="term" value="P:NLS-bearing protein import into nucleus"/>
    <property type="evidence" value="ECO:0007669"/>
    <property type="project" value="TreeGrafter"/>
</dbReference>
<dbReference type="GO" id="GO:0051028">
    <property type="term" value="P:mRNA transport"/>
    <property type="evidence" value="ECO:0007669"/>
    <property type="project" value="UniProtKB-UniRule"/>
</dbReference>
<keyword evidence="7 8" id="KW-0539">Nucleus</keyword>
<comment type="subcellular location">
    <subcellularLocation>
        <location evidence="1">Nucleus</location>
        <location evidence="1">Nuclear pore complex</location>
    </subcellularLocation>
</comment>
<name>A0A9P0QRZ0_9ASCO</name>
<accession>A0A9P0QRZ0</accession>
<feature type="region of interest" description="Disordered" evidence="9">
    <location>
        <begin position="1"/>
        <end position="67"/>
    </location>
</feature>
<dbReference type="GO" id="GO:0044615">
    <property type="term" value="C:nuclear pore nuclear basket"/>
    <property type="evidence" value="ECO:0007669"/>
    <property type="project" value="TreeGrafter"/>
</dbReference>
<evidence type="ECO:0000256" key="6">
    <source>
        <dbReference type="ARBA" id="ARBA00023132"/>
    </source>
</evidence>
<feature type="region of interest" description="Disordered" evidence="9">
    <location>
        <begin position="425"/>
        <end position="450"/>
    </location>
</feature>
<dbReference type="EMBL" id="CAKXYY010000013">
    <property type="protein sequence ID" value="CAH2353883.1"/>
    <property type="molecule type" value="Genomic_DNA"/>
</dbReference>
<comment type="caution">
    <text evidence="11">The sequence shown here is derived from an EMBL/GenBank/DDBJ whole genome shotgun (WGS) entry which is preliminary data.</text>
</comment>
<evidence type="ECO:0000256" key="7">
    <source>
        <dbReference type="ARBA" id="ARBA00023242"/>
    </source>
</evidence>
<keyword evidence="4" id="KW-0653">Protein transport</keyword>
<dbReference type="InterPro" id="IPR035979">
    <property type="entry name" value="RBD_domain_sf"/>
</dbReference>
<organism evidence="11 12">
    <name type="scientific">[Candida] railenensis</name>
    <dbReference type="NCBI Taxonomy" id="45579"/>
    <lineage>
        <taxon>Eukaryota</taxon>
        <taxon>Fungi</taxon>
        <taxon>Dikarya</taxon>
        <taxon>Ascomycota</taxon>
        <taxon>Saccharomycotina</taxon>
        <taxon>Pichiomycetes</taxon>
        <taxon>Debaryomycetaceae</taxon>
        <taxon>Kurtzmaniella</taxon>
    </lineage>
</organism>
<dbReference type="AlphaFoldDB" id="A0A9P0QRZ0"/>
<feature type="compositionally biased region" description="Low complexity" evidence="9">
    <location>
        <begin position="46"/>
        <end position="62"/>
    </location>
</feature>
<dbReference type="Proteomes" id="UP000837801">
    <property type="component" value="Unassembled WGS sequence"/>
</dbReference>
<feature type="compositionally biased region" description="Low complexity" evidence="9">
    <location>
        <begin position="11"/>
        <end position="24"/>
    </location>
</feature>
<dbReference type="PANTHER" id="PTHR21527">
    <property type="entry name" value="NUCLEOPORIN NUP35"/>
    <property type="match status" value="1"/>
</dbReference>
<dbReference type="InterPro" id="IPR007846">
    <property type="entry name" value="RRM_NUP35_dom"/>
</dbReference>
<dbReference type="CDD" id="cd12721">
    <property type="entry name" value="RRM_Nup53p_fungi"/>
    <property type="match status" value="1"/>
</dbReference>
<dbReference type="InterPro" id="IPR012677">
    <property type="entry name" value="Nucleotide-bd_a/b_plait_sf"/>
</dbReference>
<dbReference type="Gene3D" id="3.30.70.330">
    <property type="match status" value="1"/>
</dbReference>
<proteinExistence type="predicted"/>
<dbReference type="GO" id="GO:0017056">
    <property type="term" value="F:structural constituent of nuclear pore"/>
    <property type="evidence" value="ECO:0007669"/>
    <property type="project" value="TreeGrafter"/>
</dbReference>
<feature type="region of interest" description="Disordered" evidence="9">
    <location>
        <begin position="85"/>
        <end position="129"/>
    </location>
</feature>
<evidence type="ECO:0000256" key="5">
    <source>
        <dbReference type="ARBA" id="ARBA00023010"/>
    </source>
</evidence>